<gene>
    <name evidence="2" type="ORF">SAMN04488025_14319</name>
</gene>
<dbReference type="InterPro" id="IPR016783">
    <property type="entry name" value="Biofilm_formation_YmcA"/>
</dbReference>
<dbReference type="SUPFAM" id="SSF158622">
    <property type="entry name" value="YheA/YmcA-like"/>
    <property type="match status" value="1"/>
</dbReference>
<dbReference type="Gene3D" id="1.20.1500.10">
    <property type="entry name" value="YheA/YmcA-like"/>
    <property type="match status" value="1"/>
</dbReference>
<accession>A0A1I2SQ74</accession>
<dbReference type="InterPro" id="IPR010368">
    <property type="entry name" value="Com_YlbF"/>
</dbReference>
<protein>
    <submittedName>
        <fullName evidence="2">Cell fate regulator YmcA, YheA/YmcA/DUF963 family (Controls sporulation, competence, biofilm development)</fullName>
    </submittedName>
</protein>
<dbReference type="PANTHER" id="PTHR38448:SF1">
    <property type="entry name" value="YLBF FAMILY REGULATOR"/>
    <property type="match status" value="1"/>
</dbReference>
<dbReference type="OrthoDB" id="2167788at2"/>
<dbReference type="EMBL" id="FOOK01000043">
    <property type="protein sequence ID" value="SFG53117.1"/>
    <property type="molecule type" value="Genomic_DNA"/>
</dbReference>
<reference evidence="2 3" key="1">
    <citation type="submission" date="2016-10" db="EMBL/GenBank/DDBJ databases">
        <authorList>
            <person name="de Groot N.N."/>
        </authorList>
    </citation>
    <scope>NUCLEOTIDE SEQUENCE [LARGE SCALE GENOMIC DNA]</scope>
    <source>
        <strain evidence="2 3">DSM 44945</strain>
    </source>
</reference>
<evidence type="ECO:0000313" key="3">
    <source>
        <dbReference type="Proteomes" id="UP000198661"/>
    </source>
</evidence>
<organism evidence="2 3">
    <name type="scientific">Planifilum fulgidum</name>
    <dbReference type="NCBI Taxonomy" id="201973"/>
    <lineage>
        <taxon>Bacteria</taxon>
        <taxon>Bacillati</taxon>
        <taxon>Bacillota</taxon>
        <taxon>Bacilli</taxon>
        <taxon>Bacillales</taxon>
        <taxon>Thermoactinomycetaceae</taxon>
        <taxon>Planifilum</taxon>
    </lineage>
</organism>
<dbReference type="STRING" id="201973.SAMN04488025_14319"/>
<sequence length="140" mass="16309">MEEIIPEHPVLAQAVRLGRRLTETEEVRRFREAERQIQNSGRVQGLIEEIKRKQKELVHAKHYQKINYIRRLEEELDRLQRELEDLPIVREYQQSQVEMNDLLQMIQRVVVDTVSQKIDLEKGGSFGGGCGAGGPCRCRS</sequence>
<keyword evidence="3" id="KW-1185">Reference proteome</keyword>
<dbReference type="Proteomes" id="UP000198661">
    <property type="component" value="Unassembled WGS sequence"/>
</dbReference>
<dbReference type="Pfam" id="PF06133">
    <property type="entry name" value="Com_YlbF"/>
    <property type="match status" value="1"/>
</dbReference>
<dbReference type="PIRSF" id="PIRSF021287">
    <property type="entry name" value="Biofilm_formation_YmcA"/>
    <property type="match status" value="1"/>
</dbReference>
<evidence type="ECO:0000256" key="1">
    <source>
        <dbReference type="SAM" id="Coils"/>
    </source>
</evidence>
<proteinExistence type="predicted"/>
<evidence type="ECO:0000313" key="2">
    <source>
        <dbReference type="EMBL" id="SFG53117.1"/>
    </source>
</evidence>
<dbReference type="InterPro" id="IPR023378">
    <property type="entry name" value="YheA/YmcA-like_dom_sf"/>
</dbReference>
<dbReference type="RefSeq" id="WP_092041427.1">
    <property type="nucleotide sequence ID" value="NZ_FOOK01000043.1"/>
</dbReference>
<name>A0A1I2SQ74_9BACL</name>
<keyword evidence="1" id="KW-0175">Coiled coil</keyword>
<dbReference type="InterPro" id="IPR052767">
    <property type="entry name" value="Bact_com_dev_regulator"/>
</dbReference>
<dbReference type="AlphaFoldDB" id="A0A1I2SQ74"/>
<feature type="coiled-coil region" evidence="1">
    <location>
        <begin position="62"/>
        <end position="89"/>
    </location>
</feature>
<dbReference type="PANTHER" id="PTHR38448">
    <property type="entry name" value="REGULATORY PROTEIN YLBF-RELATED"/>
    <property type="match status" value="1"/>
</dbReference>